<dbReference type="Pfam" id="PF12678">
    <property type="entry name" value="zf-rbx1"/>
    <property type="match status" value="1"/>
</dbReference>
<dbReference type="SUPFAM" id="SSF57850">
    <property type="entry name" value="RING/U-box"/>
    <property type="match status" value="1"/>
</dbReference>
<comment type="caution">
    <text evidence="8">The sequence shown here is derived from an EMBL/GenBank/DDBJ whole genome shotgun (WGS) entry which is preliminary data.</text>
</comment>
<reference evidence="8 9" key="1">
    <citation type="journal article" date="2013" name="Curr. Biol.">
        <title>The Genome of the Foraminiferan Reticulomyxa filosa.</title>
        <authorList>
            <person name="Glockner G."/>
            <person name="Hulsmann N."/>
            <person name="Schleicher M."/>
            <person name="Noegel A.A."/>
            <person name="Eichinger L."/>
            <person name="Gallinger C."/>
            <person name="Pawlowski J."/>
            <person name="Sierra R."/>
            <person name="Euteneuer U."/>
            <person name="Pillet L."/>
            <person name="Moustafa A."/>
            <person name="Platzer M."/>
            <person name="Groth M."/>
            <person name="Szafranski K."/>
            <person name="Schliwa M."/>
        </authorList>
    </citation>
    <scope>NUCLEOTIDE SEQUENCE [LARGE SCALE GENOMIC DNA]</scope>
</reference>
<dbReference type="OrthoDB" id="1681166at2759"/>
<keyword evidence="4" id="KW-0833">Ubl conjugation pathway</keyword>
<proteinExistence type="predicted"/>
<keyword evidence="5" id="KW-0862">Zinc</keyword>
<keyword evidence="9" id="KW-1185">Reference proteome</keyword>
<protein>
    <recommendedName>
        <fullName evidence="7">RING-type domain-containing protein</fullName>
    </recommendedName>
</protein>
<evidence type="ECO:0000256" key="3">
    <source>
        <dbReference type="ARBA" id="ARBA00022771"/>
    </source>
</evidence>
<name>X6LZJ5_RETFI</name>
<keyword evidence="2" id="KW-0479">Metal-binding</keyword>
<evidence type="ECO:0000259" key="7">
    <source>
        <dbReference type="PROSITE" id="PS50089"/>
    </source>
</evidence>
<keyword evidence="3 6" id="KW-0863">Zinc-finger</keyword>
<gene>
    <name evidence="8" type="ORF">RFI_31236</name>
</gene>
<sequence>MKEENDILTMHSQNNKTSKVEPRTELRYRVCCPSSNKQLDEGPFTMIIDKNMTMLDWKKAVAKKHEIAYDSLVFEEKEDMEDNEQIESEKEFWNHCACATAKASSAKCPPEAYVDRRELSECEQNDKPPSPKVSNKIQDAIQKSDADKINTALLCGMCHKDLRLPCASCHSQERALQECPITQGDCKHMFHVHCLEQVLRSRFRCPICVAQLS</sequence>
<evidence type="ECO:0000256" key="4">
    <source>
        <dbReference type="ARBA" id="ARBA00022786"/>
    </source>
</evidence>
<evidence type="ECO:0000313" key="8">
    <source>
        <dbReference type="EMBL" id="ETO06160.1"/>
    </source>
</evidence>
<evidence type="ECO:0000256" key="2">
    <source>
        <dbReference type="ARBA" id="ARBA00022723"/>
    </source>
</evidence>
<dbReference type="EMBL" id="ASPP01027416">
    <property type="protein sequence ID" value="ETO06160.1"/>
    <property type="molecule type" value="Genomic_DNA"/>
</dbReference>
<dbReference type="AlphaFoldDB" id="X6LZJ5"/>
<comment type="pathway">
    <text evidence="1">Protein modification; protein ubiquitination.</text>
</comment>
<dbReference type="Proteomes" id="UP000023152">
    <property type="component" value="Unassembled WGS sequence"/>
</dbReference>
<evidence type="ECO:0000313" key="9">
    <source>
        <dbReference type="Proteomes" id="UP000023152"/>
    </source>
</evidence>
<feature type="domain" description="RING-type" evidence="7">
    <location>
        <begin position="166"/>
        <end position="208"/>
    </location>
</feature>
<dbReference type="InterPro" id="IPR024766">
    <property type="entry name" value="Znf_RING_H2"/>
</dbReference>
<accession>X6LZJ5</accession>
<organism evidence="8 9">
    <name type="scientific">Reticulomyxa filosa</name>
    <dbReference type="NCBI Taxonomy" id="46433"/>
    <lineage>
        <taxon>Eukaryota</taxon>
        <taxon>Sar</taxon>
        <taxon>Rhizaria</taxon>
        <taxon>Retaria</taxon>
        <taxon>Foraminifera</taxon>
        <taxon>Monothalamids</taxon>
        <taxon>Reticulomyxidae</taxon>
        <taxon>Reticulomyxa</taxon>
    </lineage>
</organism>
<dbReference type="Gene3D" id="3.30.40.10">
    <property type="entry name" value="Zinc/RING finger domain, C3HC4 (zinc finger)"/>
    <property type="match status" value="1"/>
</dbReference>
<evidence type="ECO:0000256" key="6">
    <source>
        <dbReference type="PROSITE-ProRule" id="PRU00175"/>
    </source>
</evidence>
<dbReference type="InterPro" id="IPR013083">
    <property type="entry name" value="Znf_RING/FYVE/PHD"/>
</dbReference>
<dbReference type="PROSITE" id="PS50089">
    <property type="entry name" value="ZF_RING_2"/>
    <property type="match status" value="1"/>
</dbReference>
<dbReference type="GO" id="GO:0008270">
    <property type="term" value="F:zinc ion binding"/>
    <property type="evidence" value="ECO:0007669"/>
    <property type="project" value="UniProtKB-KW"/>
</dbReference>
<evidence type="ECO:0000256" key="1">
    <source>
        <dbReference type="ARBA" id="ARBA00004906"/>
    </source>
</evidence>
<evidence type="ECO:0000256" key="5">
    <source>
        <dbReference type="ARBA" id="ARBA00022833"/>
    </source>
</evidence>
<dbReference type="InterPro" id="IPR001841">
    <property type="entry name" value="Znf_RING"/>
</dbReference>